<dbReference type="EMBL" id="JAPNKE010000002">
    <property type="protein sequence ID" value="MCY1009407.1"/>
    <property type="molecule type" value="Genomic_DNA"/>
</dbReference>
<protein>
    <submittedName>
        <fullName evidence="4">Response regulator</fullName>
    </submittedName>
</protein>
<sequence length="132" mass="14395">MSGARVIGKVLLVDDEPDIRRIGQLSLARVGRWQVAVAASGAEALEVAARERPDVILLDVMMPVDDGPTTLARLRERPDTADIPVIFMTAKVLPHELQRWRELGAAGTIPKPFDPMTLPDEVRRVLAAAEAP</sequence>
<dbReference type="GO" id="GO:0000160">
    <property type="term" value="P:phosphorelay signal transduction system"/>
    <property type="evidence" value="ECO:0007669"/>
    <property type="project" value="InterPro"/>
</dbReference>
<feature type="modified residue" description="4-aspartylphosphate" evidence="2">
    <location>
        <position position="59"/>
    </location>
</feature>
<feature type="domain" description="Response regulatory" evidence="3">
    <location>
        <begin position="9"/>
        <end position="126"/>
    </location>
</feature>
<evidence type="ECO:0000313" key="4">
    <source>
        <dbReference type="EMBL" id="MCY1009407.1"/>
    </source>
</evidence>
<evidence type="ECO:0000259" key="3">
    <source>
        <dbReference type="PROSITE" id="PS50110"/>
    </source>
</evidence>
<organism evidence="4 5">
    <name type="scientific">Nannocystis pusilla</name>
    <dbReference type="NCBI Taxonomy" id="889268"/>
    <lineage>
        <taxon>Bacteria</taxon>
        <taxon>Pseudomonadati</taxon>
        <taxon>Myxococcota</taxon>
        <taxon>Polyangia</taxon>
        <taxon>Nannocystales</taxon>
        <taxon>Nannocystaceae</taxon>
        <taxon>Nannocystis</taxon>
    </lineage>
</organism>
<comment type="caution">
    <text evidence="4">The sequence shown here is derived from an EMBL/GenBank/DDBJ whole genome shotgun (WGS) entry which is preliminary data.</text>
</comment>
<evidence type="ECO:0000256" key="1">
    <source>
        <dbReference type="ARBA" id="ARBA00022553"/>
    </source>
</evidence>
<proteinExistence type="predicted"/>
<dbReference type="InterPro" id="IPR001789">
    <property type="entry name" value="Sig_transdc_resp-reg_receiver"/>
</dbReference>
<keyword evidence="1 2" id="KW-0597">Phosphoprotein</keyword>
<dbReference type="AlphaFoldDB" id="A0A9X3ESA7"/>
<dbReference type="InterPro" id="IPR050595">
    <property type="entry name" value="Bact_response_regulator"/>
</dbReference>
<dbReference type="PANTHER" id="PTHR44591">
    <property type="entry name" value="STRESS RESPONSE REGULATOR PROTEIN 1"/>
    <property type="match status" value="1"/>
</dbReference>
<dbReference type="PROSITE" id="PS50110">
    <property type="entry name" value="RESPONSE_REGULATORY"/>
    <property type="match status" value="1"/>
</dbReference>
<dbReference type="PANTHER" id="PTHR44591:SF3">
    <property type="entry name" value="RESPONSE REGULATORY DOMAIN-CONTAINING PROTEIN"/>
    <property type="match status" value="1"/>
</dbReference>
<evidence type="ECO:0000256" key="2">
    <source>
        <dbReference type="PROSITE-ProRule" id="PRU00169"/>
    </source>
</evidence>
<evidence type="ECO:0000313" key="5">
    <source>
        <dbReference type="Proteomes" id="UP001150924"/>
    </source>
</evidence>
<dbReference type="CDD" id="cd17552">
    <property type="entry name" value="REC_RR468-like"/>
    <property type="match status" value="1"/>
</dbReference>
<name>A0A9X3ESA7_9BACT</name>
<keyword evidence="5" id="KW-1185">Reference proteome</keyword>
<reference evidence="4" key="1">
    <citation type="submission" date="2022-11" db="EMBL/GenBank/DDBJ databases">
        <title>Minimal conservation of predation-associated metabolite biosynthetic gene clusters underscores biosynthetic potential of Myxococcota including descriptions for ten novel species: Archangium lansinium sp. nov., Myxococcus landrumus sp. nov., Nannocystis bai.</title>
        <authorList>
            <person name="Ahearne A."/>
            <person name="Stevens C."/>
            <person name="Phillips K."/>
        </authorList>
    </citation>
    <scope>NUCLEOTIDE SEQUENCE</scope>
    <source>
        <strain evidence="4">Na p29</strain>
    </source>
</reference>
<dbReference type="SUPFAM" id="SSF52172">
    <property type="entry name" value="CheY-like"/>
    <property type="match status" value="1"/>
</dbReference>
<accession>A0A9X3ESA7</accession>
<dbReference type="InterPro" id="IPR011006">
    <property type="entry name" value="CheY-like_superfamily"/>
</dbReference>
<dbReference type="Proteomes" id="UP001150924">
    <property type="component" value="Unassembled WGS sequence"/>
</dbReference>
<gene>
    <name evidence="4" type="ORF">OV079_28365</name>
</gene>
<dbReference type="Pfam" id="PF00072">
    <property type="entry name" value="Response_reg"/>
    <property type="match status" value="1"/>
</dbReference>
<dbReference type="RefSeq" id="WP_267772073.1">
    <property type="nucleotide sequence ID" value="NZ_JAPNKE010000002.1"/>
</dbReference>
<dbReference type="SMART" id="SM00448">
    <property type="entry name" value="REC"/>
    <property type="match status" value="1"/>
</dbReference>
<dbReference type="Gene3D" id="3.40.50.2300">
    <property type="match status" value="1"/>
</dbReference>